<sequence length="81" mass="8569">MPGDHATERLTSALRALVGVEDPEALATALMENQGAPGPSTWSVRGDGVRINDGEYSYRNPADHFALPPARLDRVSAALAP</sequence>
<proteinExistence type="predicted"/>
<gene>
    <name evidence="1" type="ORF">PYS65_13505</name>
</gene>
<reference evidence="1 2" key="1">
    <citation type="submission" date="2023-03" db="EMBL/GenBank/DDBJ databases">
        <authorList>
            <person name="Mo P."/>
        </authorList>
    </citation>
    <scope>NUCLEOTIDE SEQUENCE [LARGE SCALE GENOMIC DNA]</scope>
    <source>
        <strain evidence="1 2">HUAS 5</strain>
    </source>
</reference>
<evidence type="ECO:0000313" key="1">
    <source>
        <dbReference type="EMBL" id="WGD45121.1"/>
    </source>
</evidence>
<evidence type="ECO:0000313" key="2">
    <source>
        <dbReference type="Proteomes" id="UP001216440"/>
    </source>
</evidence>
<accession>A0ABY8KAB2</accession>
<dbReference type="Proteomes" id="UP001216440">
    <property type="component" value="Chromosome"/>
</dbReference>
<name>A0ABY8KAB2_9ACTN</name>
<keyword evidence="2" id="KW-1185">Reference proteome</keyword>
<dbReference type="RefSeq" id="WP_279338170.1">
    <property type="nucleotide sequence ID" value="NZ_CP121682.1"/>
</dbReference>
<dbReference type="EMBL" id="CP121682">
    <property type="protein sequence ID" value="WGD45121.1"/>
    <property type="molecule type" value="Genomic_DNA"/>
</dbReference>
<organism evidence="1 2">
    <name type="scientific">Streptomyces cathayae</name>
    <dbReference type="NCBI Taxonomy" id="3031124"/>
    <lineage>
        <taxon>Bacteria</taxon>
        <taxon>Bacillati</taxon>
        <taxon>Actinomycetota</taxon>
        <taxon>Actinomycetes</taxon>
        <taxon>Kitasatosporales</taxon>
        <taxon>Streptomycetaceae</taxon>
        <taxon>Streptomyces</taxon>
    </lineage>
</organism>
<protein>
    <submittedName>
        <fullName evidence="1">Uncharacterized protein</fullName>
    </submittedName>
</protein>